<dbReference type="AlphaFoldDB" id="A0A561WWU7"/>
<dbReference type="EMBL" id="VIXA01000001">
    <property type="protein sequence ID" value="TWG28281.1"/>
    <property type="molecule type" value="Genomic_DNA"/>
</dbReference>
<accession>A0A561WWU7</accession>
<dbReference type="OrthoDB" id="3535986at2"/>
<proteinExistence type="predicted"/>
<dbReference type="Proteomes" id="UP000319927">
    <property type="component" value="Unassembled WGS sequence"/>
</dbReference>
<feature type="region of interest" description="Disordered" evidence="1">
    <location>
        <begin position="1"/>
        <end position="43"/>
    </location>
</feature>
<name>A0A561WWU7_9ACTN</name>
<organism evidence="2 3">
    <name type="scientific">Micromonospora palomenae</name>
    <dbReference type="NCBI Taxonomy" id="1461247"/>
    <lineage>
        <taxon>Bacteria</taxon>
        <taxon>Bacillati</taxon>
        <taxon>Actinomycetota</taxon>
        <taxon>Actinomycetes</taxon>
        <taxon>Micromonosporales</taxon>
        <taxon>Micromonosporaceae</taxon>
        <taxon>Micromonospora</taxon>
    </lineage>
</organism>
<sequence length="327" mass="33358">MSGRDSLGLHLTRPSPGAYQESATAPRLWPAERTKPEHSGSPQRGLRFFAALLGLLGISATVTLAAPGPARASAVPAPARDGPTCPTEPAPDAPTGSSSISPSGYARANRNVLALGGLGPLHGGQDDEEGARAQRERAVAPGPPSPATLLATSSGPIVLALDCARPEPIPAAPGAGRTLPRIPAEPGQPLVARSPVHLTGSTMTMTGLRIEGIVELPTAGGKLRALKFSMDRVTTDDARLRAPDPAGRTVRVATDQLTLSGEVAVYATRFVGRFLGVTITLSPDLPLPPGVATTPPGPVTFSGVAVDLAFLEGGSLIARPALKLSVN</sequence>
<feature type="region of interest" description="Disordered" evidence="1">
    <location>
        <begin position="71"/>
        <end position="104"/>
    </location>
</feature>
<gene>
    <name evidence="2" type="ORF">FHX75_111433</name>
</gene>
<comment type="caution">
    <text evidence="2">The sequence shown here is derived from an EMBL/GenBank/DDBJ whole genome shotgun (WGS) entry which is preliminary data.</text>
</comment>
<feature type="region of interest" description="Disordered" evidence="1">
    <location>
        <begin position="116"/>
        <end position="145"/>
    </location>
</feature>
<feature type="region of interest" description="Disordered" evidence="1">
    <location>
        <begin position="172"/>
        <end position="192"/>
    </location>
</feature>
<dbReference type="RefSeq" id="WP_154937286.1">
    <property type="nucleotide sequence ID" value="NZ_VIXA01000001.1"/>
</dbReference>
<evidence type="ECO:0000313" key="3">
    <source>
        <dbReference type="Proteomes" id="UP000319927"/>
    </source>
</evidence>
<evidence type="ECO:0000313" key="2">
    <source>
        <dbReference type="EMBL" id="TWG28281.1"/>
    </source>
</evidence>
<reference evidence="2 3" key="1">
    <citation type="submission" date="2019-06" db="EMBL/GenBank/DDBJ databases">
        <title>Sequencing the genomes of 1000 actinobacteria strains.</title>
        <authorList>
            <person name="Klenk H.-P."/>
        </authorList>
    </citation>
    <scope>NUCLEOTIDE SEQUENCE [LARGE SCALE GENOMIC DNA]</scope>
    <source>
        <strain evidence="2 3">DSM 102131</strain>
    </source>
</reference>
<protein>
    <submittedName>
        <fullName evidence="2">Uncharacterized protein</fullName>
    </submittedName>
</protein>
<evidence type="ECO:0000256" key="1">
    <source>
        <dbReference type="SAM" id="MobiDB-lite"/>
    </source>
</evidence>
<keyword evidence="3" id="KW-1185">Reference proteome</keyword>